<evidence type="ECO:0000313" key="2">
    <source>
        <dbReference type="EMBL" id="KAI8582387.1"/>
    </source>
</evidence>
<gene>
    <name evidence="2" type="ORF">K450DRAFT_226943</name>
</gene>
<feature type="compositionally biased region" description="Polar residues" evidence="1">
    <location>
        <begin position="30"/>
        <end position="46"/>
    </location>
</feature>
<reference evidence="2" key="1">
    <citation type="submission" date="2021-06" db="EMBL/GenBank/DDBJ databases">
        <authorList>
            <consortium name="DOE Joint Genome Institute"/>
            <person name="Mondo S.J."/>
            <person name="Amses K.R."/>
            <person name="Simmons D.R."/>
            <person name="Longcore J.E."/>
            <person name="Seto K."/>
            <person name="Alves G.H."/>
            <person name="Bonds A.E."/>
            <person name="Quandt C.A."/>
            <person name="Davis W.J."/>
            <person name="Chang Y."/>
            <person name="Letcher P.M."/>
            <person name="Powell M.J."/>
            <person name="Kuo A."/>
            <person name="Labutti K."/>
            <person name="Pangilinan J."/>
            <person name="Andreopoulos W."/>
            <person name="Tritt A."/>
            <person name="Riley R."/>
            <person name="Hundley H."/>
            <person name="Johnson J."/>
            <person name="Lipzen A."/>
            <person name="Barry K."/>
            <person name="Berbee M.L."/>
            <person name="Buchler N.E."/>
            <person name="Grigoriev I.V."/>
            <person name="Spatafora J.W."/>
            <person name="Stajich J.E."/>
            <person name="James T.Y."/>
        </authorList>
    </citation>
    <scope>NUCLEOTIDE SEQUENCE</scope>
    <source>
        <strain evidence="2">AG</strain>
    </source>
</reference>
<feature type="compositionally biased region" description="Basic and acidic residues" evidence="1">
    <location>
        <begin position="1"/>
        <end position="12"/>
    </location>
</feature>
<protein>
    <submittedName>
        <fullName evidence="2">Uncharacterized protein</fullName>
    </submittedName>
</protein>
<keyword evidence="3" id="KW-1185">Reference proteome</keyword>
<dbReference type="AlphaFoldDB" id="A0AAD5EFH3"/>
<feature type="region of interest" description="Disordered" evidence="1">
    <location>
        <begin position="1"/>
        <end position="20"/>
    </location>
</feature>
<dbReference type="GeneID" id="75911994"/>
<evidence type="ECO:0000313" key="3">
    <source>
        <dbReference type="Proteomes" id="UP001206595"/>
    </source>
</evidence>
<sequence length="121" mass="13079">MYSSHDLKRKINPEPTPMVHAAKRPATDHLPNTTHSFTAPLSQPLYQESGFGGSPIPPISTTNMPRCKSPPLGMTLAHFDSASGGYSTSLLKTENSTDSPICSGMTPAYRPAMERWGSCML</sequence>
<reference evidence="2" key="2">
    <citation type="journal article" date="2022" name="Proc. Natl. Acad. Sci. U.S.A.">
        <title>Diploid-dominant life cycles characterize the early evolution of Fungi.</title>
        <authorList>
            <person name="Amses K.R."/>
            <person name="Simmons D.R."/>
            <person name="Longcore J.E."/>
            <person name="Mondo S.J."/>
            <person name="Seto K."/>
            <person name="Jeronimo G.H."/>
            <person name="Bonds A.E."/>
            <person name="Quandt C.A."/>
            <person name="Davis W.J."/>
            <person name="Chang Y."/>
            <person name="Federici B.A."/>
            <person name="Kuo A."/>
            <person name="LaButti K."/>
            <person name="Pangilinan J."/>
            <person name="Andreopoulos W."/>
            <person name="Tritt A."/>
            <person name="Riley R."/>
            <person name="Hundley H."/>
            <person name="Johnson J."/>
            <person name="Lipzen A."/>
            <person name="Barry K."/>
            <person name="Lang B.F."/>
            <person name="Cuomo C.A."/>
            <person name="Buchler N.E."/>
            <person name="Grigoriev I.V."/>
            <person name="Spatafora J.W."/>
            <person name="Stajich J.E."/>
            <person name="James T.Y."/>
        </authorList>
    </citation>
    <scope>NUCLEOTIDE SEQUENCE</scope>
    <source>
        <strain evidence="2">AG</strain>
    </source>
</reference>
<name>A0AAD5EFH3_UMBRA</name>
<organism evidence="2 3">
    <name type="scientific">Umbelopsis ramanniana AG</name>
    <dbReference type="NCBI Taxonomy" id="1314678"/>
    <lineage>
        <taxon>Eukaryota</taxon>
        <taxon>Fungi</taxon>
        <taxon>Fungi incertae sedis</taxon>
        <taxon>Mucoromycota</taxon>
        <taxon>Mucoromycotina</taxon>
        <taxon>Umbelopsidomycetes</taxon>
        <taxon>Umbelopsidales</taxon>
        <taxon>Umbelopsidaceae</taxon>
        <taxon>Umbelopsis</taxon>
    </lineage>
</organism>
<evidence type="ECO:0000256" key="1">
    <source>
        <dbReference type="SAM" id="MobiDB-lite"/>
    </source>
</evidence>
<dbReference type="EMBL" id="MU620900">
    <property type="protein sequence ID" value="KAI8582387.1"/>
    <property type="molecule type" value="Genomic_DNA"/>
</dbReference>
<dbReference type="Proteomes" id="UP001206595">
    <property type="component" value="Unassembled WGS sequence"/>
</dbReference>
<feature type="region of interest" description="Disordered" evidence="1">
    <location>
        <begin position="26"/>
        <end position="67"/>
    </location>
</feature>
<dbReference type="RefSeq" id="XP_051447391.1">
    <property type="nucleotide sequence ID" value="XM_051586646.1"/>
</dbReference>
<proteinExistence type="predicted"/>
<comment type="caution">
    <text evidence="2">The sequence shown here is derived from an EMBL/GenBank/DDBJ whole genome shotgun (WGS) entry which is preliminary data.</text>
</comment>
<accession>A0AAD5EFH3</accession>